<dbReference type="Proteomes" id="UP000281594">
    <property type="component" value="Unassembled WGS sequence"/>
</dbReference>
<evidence type="ECO:0000259" key="3">
    <source>
        <dbReference type="Pfam" id="PF12458"/>
    </source>
</evidence>
<accession>A0A3L8RNC1</accession>
<dbReference type="SUPFAM" id="SSF52540">
    <property type="entry name" value="P-loop containing nucleoside triphosphate hydrolases"/>
    <property type="match status" value="1"/>
</dbReference>
<evidence type="ECO:0000259" key="4">
    <source>
        <dbReference type="Pfam" id="PF25472"/>
    </source>
</evidence>
<dbReference type="Gene3D" id="3.40.50.300">
    <property type="entry name" value="P-loop containing nucleotide triphosphate hydrolases"/>
    <property type="match status" value="1"/>
</dbReference>
<reference evidence="5 6" key="1">
    <citation type="journal article" date="2018" name="J. Biol. Chem.">
        <title>Discovery of the actinoplanic acid pathway in Streptomyces rapamycinicus reveals a genetically conserved synergism with rapamycin.</title>
        <authorList>
            <person name="Mrak P."/>
            <person name="Krastel P."/>
            <person name="Pivk Lukancic P."/>
            <person name="Tao J."/>
            <person name="Pistorius D."/>
            <person name="Moore C.M."/>
        </authorList>
    </citation>
    <scope>NUCLEOTIDE SEQUENCE [LARGE SCALE GENOMIC DNA]</scope>
    <source>
        <strain evidence="5 6">NRRL 5491</strain>
    </source>
</reference>
<sequence>MNTDGQATAAPRAPGRTSQGAASPAGGPGAGLQDGTYEVLRDRLLGAARELGSRARALDERRVEMFGDGALDLTGTGVLRTAQPTVVCDLVQVGGLLLCGHNTPSTEVADVGDVFTLFHRADDGFRSAAPDALAGLLDDDGFQRDFAELYRYYRSTRLLRLRRTGLYLLAVFRTGERPTDIRVLRWRIAADGTPAYLDAKGERDHVLPPPHDVTWTATTRDDHVLGRHPHIRVADGLYVATVGGTLTVKTEDDTETGEGVYAEPVEEPLQSLADAEVEYARAGPLLLLRIRPYNEPAWRHLVFNTRTQEVLRLDGVGQACRLLPDGQGIVFPGGYYLATGAVRTFESDTTGLGYERAVRSPGGEDTLFVFHAEADGRVLLLPYNVIRQEAAAPIVAHGWALFDDGALATLKTAPGEPARAHQVQLWTTPYLSETYAAQRPPGTGPLARIGNPELVRGISGCLSLARMAHDMVPGQAVFEAIGATAKRVADSCHWLADPELGALGEPVESIRATAARVTEEFRRIAELGHKAAETLGEATARITTLVRRVRGEQPGTADGWVRALAELRQEQGRLETLRDIRYLDLEQLDALAAGLNDGLAAAGRRAAAFLSGEDAFAATHQAVAVLTGEAAAVATVADATPVAERIDEHADGLRVVTDVIATLDLADATVRTSVLSRVGEVLGAVNQARATLDARRRELRGSEGRAEFAAELALLGQAVAGALAAATTPEECDEQLGRLLSRIEDLEARFGDVDAHEERIATQREEIHEAFSARRQTQLDERARRARRLAESARRLIGTVARRVRSLGSADEVATFFASDPLVSKVRATADELRATGDPARAGELDGGLTAARQEAARALRDRADMYDGTGTIRLGRHRFTVPPPNQRTDLTLVPHDGALAFAITGTDYLAAVTDPALTGHQEFWEQPLISESPNVYRSEHLAAALLEAAEEGGTGAWEALSRADEAALLAEVGRAAASRYDEGYDRGVHDHDAARILTVLLRLRAEAGPLRFAPEVRAAAQLFWAYGTEERVRALWTTRAQSFARARGVFGHVPGAADLRTELGAAAAGFLPQAIPDLAAASRDREAIGAYLVEELADGPPRFATSAEARTLIATFRTALGGDGSPGAKEFTEDLRALSGDLAARYQLAVAWLGGHVEASGLERRDLAEAAAIEVCGTAIERRDIAAPLAASVDGLLGTHSRVAGGTMPLRLDEFLTRTTEFRRVRVPAYRSYARKRTELLAAERERLRLDTYQPKVLSSFVRNRLVDEVYLPLVGDNLARQLGADGDGRRTDSQGLLLLLSPPGYGKTTLVEYVASRLGLLFVKVDGPALGRRTDSLDPAAAPDAAARREVEKINFALEMGNNVLLHLDDIQHTAPELLQKFIPLGDAQRRVEGVRGGQACTYDLRGKRFAVCMAGNPYTESGARFRVPDMLANRADVWNLGDALSGKEELFALSHIENALTSHPVLAPLASWDRGDIDLLVRLARADDGDEGARPDRLTRPCTPAELDEILSVLRKLLHIQKTVLAVNRAYIASAAQADASRTEPPFRLQGSYRDTNKLAARIVPAMNDAELEALIDDHYRAEAQTLTADAEANLLKLAQLRGSLTAEQAARWNEVKQGYSRRRTVDTPTNTTES</sequence>
<dbReference type="Pfam" id="PF12458">
    <property type="entry name" value="DUF3686"/>
    <property type="match status" value="1"/>
</dbReference>
<dbReference type="RefSeq" id="WP_121824700.1">
    <property type="nucleotide sequence ID" value="NC_022785.1"/>
</dbReference>
<gene>
    <name evidence="5" type="ORF">D3C57_123265</name>
</gene>
<evidence type="ECO:0000256" key="1">
    <source>
        <dbReference type="SAM" id="MobiDB-lite"/>
    </source>
</evidence>
<dbReference type="GO" id="GO:0016887">
    <property type="term" value="F:ATP hydrolysis activity"/>
    <property type="evidence" value="ECO:0007669"/>
    <property type="project" value="InterPro"/>
</dbReference>
<dbReference type="STRING" id="1343740.M271_20315"/>
<evidence type="ECO:0000259" key="2">
    <source>
        <dbReference type="Pfam" id="PF00004"/>
    </source>
</evidence>
<comment type="caution">
    <text evidence="5">The sequence shown here is derived from an EMBL/GenBank/DDBJ whole genome shotgun (WGS) entry which is preliminary data.</text>
</comment>
<dbReference type="InterPro" id="IPR027417">
    <property type="entry name" value="P-loop_NTPase"/>
</dbReference>
<feature type="domain" description="ATPase AAA-type core" evidence="2">
    <location>
        <begin position="1299"/>
        <end position="1344"/>
    </location>
</feature>
<dbReference type="EMBL" id="QYCY01000001">
    <property type="protein sequence ID" value="RLV81356.1"/>
    <property type="molecule type" value="Genomic_DNA"/>
</dbReference>
<protein>
    <submittedName>
        <fullName evidence="5">DNA repair ATPase</fullName>
    </submittedName>
</protein>
<dbReference type="GO" id="GO:0005524">
    <property type="term" value="F:ATP binding"/>
    <property type="evidence" value="ECO:0007669"/>
    <property type="project" value="InterPro"/>
</dbReference>
<dbReference type="Pfam" id="PF00004">
    <property type="entry name" value="AAA"/>
    <property type="match status" value="1"/>
</dbReference>
<name>A0A3L8RNC1_STRRN</name>
<feature type="domain" description="DUF7902" evidence="4">
    <location>
        <begin position="614"/>
        <end position="698"/>
    </location>
</feature>
<proteinExistence type="predicted"/>
<dbReference type="InterPro" id="IPR057224">
    <property type="entry name" value="DUF7902"/>
</dbReference>
<dbReference type="InterPro" id="IPR003959">
    <property type="entry name" value="ATPase_AAA_core"/>
</dbReference>
<organism evidence="5 6">
    <name type="scientific">Streptomyces rapamycinicus (strain ATCC 29253 / DSM 41530 / NRRL 5491 / AYB-994)</name>
    <name type="common">Streptomyces hygroscopicus (strain ATCC 29253)</name>
    <dbReference type="NCBI Taxonomy" id="1343740"/>
    <lineage>
        <taxon>Bacteria</taxon>
        <taxon>Bacillati</taxon>
        <taxon>Actinomycetota</taxon>
        <taxon>Actinomycetes</taxon>
        <taxon>Kitasatosporales</taxon>
        <taxon>Streptomycetaceae</taxon>
        <taxon>Streptomyces</taxon>
        <taxon>Streptomyces violaceusniger group</taxon>
    </lineage>
</organism>
<dbReference type="Pfam" id="PF25472">
    <property type="entry name" value="DUF7902"/>
    <property type="match status" value="1"/>
</dbReference>
<evidence type="ECO:0000313" key="5">
    <source>
        <dbReference type="EMBL" id="RLV81356.1"/>
    </source>
</evidence>
<evidence type="ECO:0000313" key="6">
    <source>
        <dbReference type="Proteomes" id="UP000281594"/>
    </source>
</evidence>
<feature type="region of interest" description="Disordered" evidence="1">
    <location>
        <begin position="1"/>
        <end position="33"/>
    </location>
</feature>
<feature type="domain" description="DUF3686" evidence="3">
    <location>
        <begin position="50"/>
        <end position="493"/>
    </location>
</feature>
<dbReference type="InterPro" id="IPR020958">
    <property type="entry name" value="DUF3686"/>
</dbReference>